<evidence type="ECO:0000256" key="3">
    <source>
        <dbReference type="ARBA" id="ARBA00012191"/>
    </source>
</evidence>
<dbReference type="InterPro" id="IPR039421">
    <property type="entry name" value="Type_1_exporter"/>
</dbReference>
<evidence type="ECO:0000313" key="18">
    <source>
        <dbReference type="Proteomes" id="UP001231518"/>
    </source>
</evidence>
<evidence type="ECO:0000256" key="5">
    <source>
        <dbReference type="ARBA" id="ARBA00022692"/>
    </source>
</evidence>
<comment type="caution">
    <text evidence="17">The sequence shown here is derived from an EMBL/GenBank/DDBJ whole genome shotgun (WGS) entry which is preliminary data.</text>
</comment>
<dbReference type="InterPro" id="IPR017871">
    <property type="entry name" value="ABC_transporter-like_CS"/>
</dbReference>
<dbReference type="SUPFAM" id="SSF52540">
    <property type="entry name" value="P-loop containing nucleoside triphosphate hydrolases"/>
    <property type="match status" value="2"/>
</dbReference>
<feature type="transmembrane region" description="Helical" evidence="14">
    <location>
        <begin position="966"/>
        <end position="993"/>
    </location>
</feature>
<dbReference type="Gene3D" id="3.40.50.300">
    <property type="entry name" value="P-loop containing nucleotide triphosphate hydrolases"/>
    <property type="match status" value="2"/>
</dbReference>
<dbReference type="Proteomes" id="UP001231518">
    <property type="component" value="Chromosome 1"/>
</dbReference>
<dbReference type="FunFam" id="3.40.50.300:FF:001370">
    <property type="entry name" value="p-GlycoProtein related"/>
    <property type="match status" value="1"/>
</dbReference>
<keyword evidence="11 14" id="KW-0472">Membrane</keyword>
<feature type="transmembrane region" description="Helical" evidence="14">
    <location>
        <begin position="883"/>
        <end position="900"/>
    </location>
</feature>
<dbReference type="PROSITE" id="PS00211">
    <property type="entry name" value="ABC_TRANSPORTER_1"/>
    <property type="match status" value="2"/>
</dbReference>
<evidence type="ECO:0000259" key="16">
    <source>
        <dbReference type="PROSITE" id="PS50929"/>
    </source>
</evidence>
<dbReference type="InterPro" id="IPR003439">
    <property type="entry name" value="ABC_transporter-like_ATP-bd"/>
</dbReference>
<keyword evidence="18" id="KW-1185">Reference proteome</keyword>
<dbReference type="GO" id="GO:0015421">
    <property type="term" value="F:ABC-type oligopeptide transporter activity"/>
    <property type="evidence" value="ECO:0007669"/>
    <property type="project" value="TreeGrafter"/>
</dbReference>
<proteinExistence type="inferred from homology"/>
<feature type="transmembrane region" description="Helical" evidence="14">
    <location>
        <begin position="781"/>
        <end position="808"/>
    </location>
</feature>
<feature type="domain" description="ABC transporter" evidence="15">
    <location>
        <begin position="393"/>
        <end position="629"/>
    </location>
</feature>
<dbReference type="Pfam" id="PF00005">
    <property type="entry name" value="ABC_tran"/>
    <property type="match status" value="2"/>
</dbReference>
<keyword evidence="8" id="KW-0067">ATP-binding</keyword>
<sequence>MGSKKKKETKKEPEKTLRYYQIFRYATCTELFATLMGILFGLASGGGVCYNLVQIGELSTAFVERTTYREKMTSYLPLTVTFGGGRRLVNASYEENMAALIEDAEAMAIGLFLSIGISLVFCMLSVGLISWSALRQITRIRMKFLKAVLRQDMSWFDTDSEFNLASKMSENLMALKEGMGDKVAVVSNLVGTAIICLATAFPLGWELTLACVSVMPFSIAVSIILTNYQTKSSILEMESYSQAGKQAEEVLKSVRTIVAFNGESKEVDRYTKLLQPAEKQGRKRGLYTGLGNGFNWVLTYSLNAIGFTYGTRLVFQDWDAPDTERKYLVGVVYSILFSVYMATQSMTFCVPHAEVFAAARGAASTIFQLIDREPLIDSLQQTGLSPRRVIGEITLEDVNFSYPSRPEVKVLNGFSIKIKPGECVALVGSSGCGKTTILQLLQRLYDPHSGSVKLDGKDVKNLNLGWLRSCLGVVGQEPVLFRGTIFDNIAIGFPEATREEVQTVAEMAYAHDFITNLPNGYDTVIGERGASLSGGQKQRIAIARSLLREPAVLLLDEATSALDPHSERQVQAALDRASVGRTTIMVSHRLSTITNANRIICMDQGAIVEEGTHEELMKTKGFYYKLVTTGHEVKEPEEIETVTEEADGEENGEPVMAPRTDVKRTSKRRVHRHHSIKRDSHDWMTPRGSICSVVSTGLQNFVYNADYESDEEKDEEDEVKPVSDWQILKLNGPEWPLITVGSIAAFTQGACFPVFALLFGFSSGIFVLDDRKEIIYLADLYSGMFIVVAAVAGVSMCLQSTTFTTAGLRMTTRLRQQYFSSLLKQEIGFFDKECNTVGAMCARLSGDTAEVQGATGLRIGLILQGISSVLVGFLMAICYNWKLTLVGTVFLPLMVGSIWLEGMISQQSQIDERAAMEQATAIATEAVVSIKTVQSLGVEPVFLKRFEDALTEACAAVTKKTRWRGLVLGLGVYVPFMAYCSATVYGAVLVAYGEIEYKIVLLVNEAIMYGAYMLGQSLVYVPSFNSAKTCGARILSIIQRTPKVRTEDGIRDKKDWTATGNFSVRDVEFSYPTRPHQRILKGIDLKVDAGKTVALVGSSGCGKSTVLQLMQRFYDPDSGNIELDSRDIRSSLTLPRLRRQLGVVQQEPILFDRTLAENIAYGDNNRKVTMHEVVAAAKAANIHSFIVSLPKGYDTNLGAGGAQLSGGQKQRVCIARALIRSPRLLLLDEATSALDANSERAVSEALEKAAKGRTCITIAHRLSTIKDADLICVVDKGKIVERGTHSELFNQRGAYWKMCKGQNMA</sequence>
<dbReference type="CDD" id="cd18578">
    <property type="entry name" value="ABC_6TM_Pgp_ABCB1_D2_like"/>
    <property type="match status" value="1"/>
</dbReference>
<dbReference type="Gene3D" id="1.20.1560.10">
    <property type="entry name" value="ABC transporter type 1, transmembrane domain"/>
    <property type="match status" value="2"/>
</dbReference>
<feature type="domain" description="ABC transporter" evidence="15">
    <location>
        <begin position="1062"/>
        <end position="1301"/>
    </location>
</feature>
<keyword evidence="4" id="KW-0813">Transport</keyword>
<accession>A0AAD7Z234</accession>
<comment type="catalytic activity">
    <reaction evidence="13">
        <text>ATP + H2O + xenobioticSide 1 = ADP + phosphate + xenobioticSide 2.</text>
        <dbReference type="EC" id="7.6.2.2"/>
    </reaction>
</comment>
<evidence type="ECO:0000256" key="7">
    <source>
        <dbReference type="ARBA" id="ARBA00022741"/>
    </source>
</evidence>
<dbReference type="PROSITE" id="PS50929">
    <property type="entry name" value="ABC_TM1F"/>
    <property type="match status" value="2"/>
</dbReference>
<evidence type="ECO:0000256" key="1">
    <source>
        <dbReference type="ARBA" id="ARBA00004141"/>
    </source>
</evidence>
<feature type="transmembrane region" description="Helical" evidence="14">
    <location>
        <begin position="183"/>
        <end position="201"/>
    </location>
</feature>
<dbReference type="Pfam" id="PF00664">
    <property type="entry name" value="ABC_membrane"/>
    <property type="match status" value="2"/>
</dbReference>
<dbReference type="InterPro" id="IPR003593">
    <property type="entry name" value="AAA+_ATPase"/>
</dbReference>
<protein>
    <recommendedName>
        <fullName evidence="3">ABC-type xenobiotic transporter</fullName>
        <ecNumber evidence="3">7.6.2.2</ecNumber>
    </recommendedName>
</protein>
<keyword evidence="12" id="KW-0325">Glycoprotein</keyword>
<comment type="subcellular location">
    <subcellularLocation>
        <location evidence="1">Membrane</location>
        <topology evidence="1">Multi-pass membrane protein</topology>
    </subcellularLocation>
</comment>
<dbReference type="GO" id="GO:0005524">
    <property type="term" value="F:ATP binding"/>
    <property type="evidence" value="ECO:0007669"/>
    <property type="project" value="UniProtKB-KW"/>
</dbReference>
<evidence type="ECO:0000256" key="14">
    <source>
        <dbReference type="SAM" id="Phobius"/>
    </source>
</evidence>
<feature type="transmembrane region" description="Helical" evidence="14">
    <location>
        <begin position="737"/>
        <end position="761"/>
    </location>
</feature>
<dbReference type="GO" id="GO:0017085">
    <property type="term" value="P:response to insecticide"/>
    <property type="evidence" value="ECO:0007669"/>
    <property type="project" value="UniProtKB-ARBA"/>
</dbReference>
<feature type="domain" description="ABC transmembrane type-1" evidence="16">
    <location>
        <begin position="740"/>
        <end position="1026"/>
    </location>
</feature>
<evidence type="ECO:0000256" key="2">
    <source>
        <dbReference type="ARBA" id="ARBA00007577"/>
    </source>
</evidence>
<organism evidence="17 18">
    <name type="scientific">Mythimna separata</name>
    <name type="common">Oriental armyworm</name>
    <name type="synonym">Pseudaletia separata</name>
    <dbReference type="NCBI Taxonomy" id="271217"/>
    <lineage>
        <taxon>Eukaryota</taxon>
        <taxon>Metazoa</taxon>
        <taxon>Ecdysozoa</taxon>
        <taxon>Arthropoda</taxon>
        <taxon>Hexapoda</taxon>
        <taxon>Insecta</taxon>
        <taxon>Pterygota</taxon>
        <taxon>Neoptera</taxon>
        <taxon>Endopterygota</taxon>
        <taxon>Lepidoptera</taxon>
        <taxon>Glossata</taxon>
        <taxon>Ditrysia</taxon>
        <taxon>Noctuoidea</taxon>
        <taxon>Noctuidae</taxon>
        <taxon>Noctuinae</taxon>
        <taxon>Hadenini</taxon>
        <taxon>Mythimna</taxon>
    </lineage>
</organism>
<feature type="transmembrane region" description="Helical" evidence="14">
    <location>
        <begin position="999"/>
        <end position="1021"/>
    </location>
</feature>
<keyword evidence="9" id="KW-1278">Translocase</keyword>
<dbReference type="GO" id="GO:0090374">
    <property type="term" value="P:oligopeptide export from mitochondrion"/>
    <property type="evidence" value="ECO:0007669"/>
    <property type="project" value="TreeGrafter"/>
</dbReference>
<keyword evidence="6" id="KW-0677">Repeat</keyword>
<evidence type="ECO:0000256" key="12">
    <source>
        <dbReference type="ARBA" id="ARBA00023180"/>
    </source>
</evidence>
<dbReference type="GO" id="GO:0005743">
    <property type="term" value="C:mitochondrial inner membrane"/>
    <property type="evidence" value="ECO:0007669"/>
    <property type="project" value="TreeGrafter"/>
</dbReference>
<feature type="transmembrane region" description="Helical" evidence="14">
    <location>
        <begin position="859"/>
        <end position="877"/>
    </location>
</feature>
<dbReference type="InterPro" id="IPR011527">
    <property type="entry name" value="ABC1_TM_dom"/>
</dbReference>
<dbReference type="PANTHER" id="PTHR43394">
    <property type="entry name" value="ATP-DEPENDENT PERMEASE MDL1, MITOCHONDRIAL"/>
    <property type="match status" value="1"/>
</dbReference>
<evidence type="ECO:0000256" key="13">
    <source>
        <dbReference type="ARBA" id="ARBA00034018"/>
    </source>
</evidence>
<evidence type="ECO:0000256" key="10">
    <source>
        <dbReference type="ARBA" id="ARBA00022989"/>
    </source>
</evidence>
<keyword evidence="7" id="KW-0547">Nucleotide-binding</keyword>
<dbReference type="FunFam" id="3.40.50.300:FF:000479">
    <property type="entry name" value="Multidrug resistance protein 1A"/>
    <property type="match status" value="1"/>
</dbReference>
<keyword evidence="5 14" id="KW-0812">Transmembrane</keyword>
<dbReference type="GO" id="GO:0008559">
    <property type="term" value="F:ABC-type xenobiotic transporter activity"/>
    <property type="evidence" value="ECO:0007669"/>
    <property type="project" value="UniProtKB-EC"/>
</dbReference>
<evidence type="ECO:0000256" key="8">
    <source>
        <dbReference type="ARBA" id="ARBA00022840"/>
    </source>
</evidence>
<dbReference type="CDD" id="cd18577">
    <property type="entry name" value="ABC_6TM_Pgp_ABCB1_D1_like"/>
    <property type="match status" value="1"/>
</dbReference>
<evidence type="ECO:0000259" key="15">
    <source>
        <dbReference type="PROSITE" id="PS50893"/>
    </source>
</evidence>
<evidence type="ECO:0000256" key="4">
    <source>
        <dbReference type="ARBA" id="ARBA00022448"/>
    </source>
</evidence>
<name>A0AAD7Z234_MYTSE</name>
<dbReference type="EMBL" id="JARGEI010000001">
    <property type="protein sequence ID" value="KAJ8737132.1"/>
    <property type="molecule type" value="Genomic_DNA"/>
</dbReference>
<evidence type="ECO:0000256" key="11">
    <source>
        <dbReference type="ARBA" id="ARBA00023136"/>
    </source>
</evidence>
<dbReference type="SUPFAM" id="SSF90123">
    <property type="entry name" value="ABC transporter transmembrane region"/>
    <property type="match status" value="2"/>
</dbReference>
<feature type="transmembrane region" description="Helical" evidence="14">
    <location>
        <begin position="21"/>
        <end position="43"/>
    </location>
</feature>
<comment type="similarity">
    <text evidence="2">Belongs to the ABC transporter superfamily. ABCB family. Multidrug resistance exporter (TC 3.A.1.201) subfamily.</text>
</comment>
<dbReference type="PANTHER" id="PTHR43394:SF27">
    <property type="entry name" value="ATP-DEPENDENT TRANSLOCASE ABCB1-LIKE"/>
    <property type="match status" value="1"/>
</dbReference>
<dbReference type="EC" id="7.6.2.2" evidence="3"/>
<dbReference type="InterPro" id="IPR027417">
    <property type="entry name" value="P-loop_NTPase"/>
</dbReference>
<dbReference type="SMART" id="SM00382">
    <property type="entry name" value="AAA"/>
    <property type="match status" value="2"/>
</dbReference>
<dbReference type="InterPro" id="IPR036640">
    <property type="entry name" value="ABC1_TM_sf"/>
</dbReference>
<dbReference type="CDD" id="cd03249">
    <property type="entry name" value="ABC_MTABC3_MDL1_MDL2"/>
    <property type="match status" value="2"/>
</dbReference>
<evidence type="ECO:0000256" key="9">
    <source>
        <dbReference type="ARBA" id="ARBA00022967"/>
    </source>
</evidence>
<reference evidence="17" key="1">
    <citation type="submission" date="2023-03" db="EMBL/GenBank/DDBJ databases">
        <title>Chromosome-level genomes of two armyworms, Mythimna separata and Mythimna loreyi, provide insights into the biosynthesis and reception of sex pheromones.</title>
        <authorList>
            <person name="Zhao H."/>
        </authorList>
    </citation>
    <scope>NUCLEOTIDE SEQUENCE</scope>
    <source>
        <strain evidence="17">BeijingLab</strain>
        <tissue evidence="17">Pupa</tissue>
    </source>
</reference>
<keyword evidence="10 14" id="KW-1133">Transmembrane helix</keyword>
<evidence type="ECO:0000313" key="17">
    <source>
        <dbReference type="EMBL" id="KAJ8737132.1"/>
    </source>
</evidence>
<feature type="transmembrane region" description="Helical" evidence="14">
    <location>
        <begin position="106"/>
        <end position="134"/>
    </location>
</feature>
<evidence type="ECO:0000256" key="6">
    <source>
        <dbReference type="ARBA" id="ARBA00022737"/>
    </source>
</evidence>
<dbReference type="GO" id="GO:0097254">
    <property type="term" value="P:renal tubular secretion"/>
    <property type="evidence" value="ECO:0007669"/>
    <property type="project" value="UniProtKB-ARBA"/>
</dbReference>
<gene>
    <name evidence="17" type="ORF">PYW07_000403</name>
</gene>
<dbReference type="PROSITE" id="PS50893">
    <property type="entry name" value="ABC_TRANSPORTER_2"/>
    <property type="match status" value="2"/>
</dbReference>
<feature type="domain" description="ABC transmembrane type-1" evidence="16">
    <location>
        <begin position="107"/>
        <end position="358"/>
    </location>
</feature>
<dbReference type="GO" id="GO:0016887">
    <property type="term" value="F:ATP hydrolysis activity"/>
    <property type="evidence" value="ECO:0007669"/>
    <property type="project" value="InterPro"/>
</dbReference>